<evidence type="ECO:0008006" key="4">
    <source>
        <dbReference type="Google" id="ProtNLM"/>
    </source>
</evidence>
<keyword evidence="1" id="KW-1133">Transmembrane helix</keyword>
<feature type="transmembrane region" description="Helical" evidence="1">
    <location>
        <begin position="661"/>
        <end position="686"/>
    </location>
</feature>
<reference evidence="3" key="1">
    <citation type="submission" date="2016-04" db="EMBL/GenBank/DDBJ databases">
        <authorList>
            <person name="Zhang B."/>
        </authorList>
    </citation>
    <scope>NUCLEOTIDE SEQUENCE [LARGE SCALE GENOMIC DNA]</scope>
    <source>
        <strain evidence="3">S10</strain>
    </source>
</reference>
<evidence type="ECO:0000256" key="1">
    <source>
        <dbReference type="SAM" id="Phobius"/>
    </source>
</evidence>
<feature type="transmembrane region" description="Helical" evidence="1">
    <location>
        <begin position="364"/>
        <end position="390"/>
    </location>
</feature>
<dbReference type="AlphaFoldDB" id="A0A143C182"/>
<evidence type="ECO:0000313" key="3">
    <source>
        <dbReference type="Proteomes" id="UP000076096"/>
    </source>
</evidence>
<feature type="transmembrane region" description="Helical" evidence="1">
    <location>
        <begin position="253"/>
        <end position="273"/>
    </location>
</feature>
<feature type="transmembrane region" description="Helical" evidence="1">
    <location>
        <begin position="200"/>
        <end position="221"/>
    </location>
</feature>
<name>A0A143C182_9ACTN</name>
<gene>
    <name evidence="2" type="ORF">A4E84_17775</name>
</gene>
<feature type="transmembrane region" description="Helical" evidence="1">
    <location>
        <begin position="609"/>
        <end position="633"/>
    </location>
</feature>
<dbReference type="EMBL" id="CP015098">
    <property type="protein sequence ID" value="AMW11188.1"/>
    <property type="molecule type" value="Genomic_DNA"/>
</dbReference>
<keyword evidence="1" id="KW-0472">Membrane</keyword>
<keyword evidence="1" id="KW-0812">Transmembrane</keyword>
<dbReference type="STRING" id="1783515.A4E84_17775"/>
<evidence type="ECO:0000313" key="2">
    <source>
        <dbReference type="EMBL" id="AMW11188.1"/>
    </source>
</evidence>
<organism evidence="2 3">
    <name type="scientific">Streptomyces qaidamensis</name>
    <dbReference type="NCBI Taxonomy" id="1783515"/>
    <lineage>
        <taxon>Bacteria</taxon>
        <taxon>Bacillati</taxon>
        <taxon>Actinomycetota</taxon>
        <taxon>Actinomycetes</taxon>
        <taxon>Kitasatosporales</taxon>
        <taxon>Streptomycetaceae</taxon>
        <taxon>Streptomyces</taxon>
        <taxon>Streptomyces aurantiacus group</taxon>
    </lineage>
</organism>
<dbReference type="Proteomes" id="UP000076096">
    <property type="component" value="Chromosome"/>
</dbReference>
<feature type="transmembrane region" description="Helical" evidence="1">
    <location>
        <begin position="293"/>
        <end position="316"/>
    </location>
</feature>
<dbReference type="KEGG" id="stsi:A4E84_17775"/>
<feature type="transmembrane region" description="Helical" evidence="1">
    <location>
        <begin position="698"/>
        <end position="722"/>
    </location>
</feature>
<keyword evidence="3" id="KW-1185">Reference proteome</keyword>
<dbReference type="RefSeq" id="WP_062927530.1">
    <property type="nucleotide sequence ID" value="NZ_CP015098.1"/>
</dbReference>
<sequence>MGRLSGRGLTRQLMAMGLRASKGGPGHRLRSLALALATAFLCCAAGTAVITMAADSAEQSHAQARAPRFTGKFPGERAVAHWRESGDTVGGLQHSVIFVEPLTPGASPPPGLSAWPRPGEAVLSPALAAAGQREGISHRYGRDAGRISAEGLTSPSERLVYVRPTAAKSPEWDRTMEISGFGDPDPTPFGDSIGVVDADAFMAAVLGFLGLPAAVLTVVALRCGSAARDRRTALLDALGGTWRHRALVCVGEALWPVGAGALIGTLPLVTAAYTDVAVPLTDYTLSAAAVRAWLPAVLLGAAGAAAGVLVASVLLHRKKGDGRSPRTLTEGRVKRRYALLCALGLVLAMPVDLGPLAPDYRVSIVQYAIGIVLTLATLPALIAWAMTALGRRLAGRSIAKRYPGGLIAGRWLHAHPGVIARLVVAVVVGLGLVSQVQLWVSRTTVAAAEARQTFDALGDSVLIIRSRVQPASHIKAFQEDTGQGRAVFALVQDRGEPAVLTGPCASWKAVQLPCPPPRSTVLRDGDRRLSELGRWETGTPDLRIASDGIPTTGARGGVAEIKLVVISRPGDASAAGTVREAAYRHLGTAPLVNVLAGAQLGGALLDETIANWVTLLGLGGMLMAALAAAFSALAEFQVFGSRLAPVGVLAGDTHVFRSTALWYLSVPIGVAGCAGAVVSAVLGYPMVTTGGARWAPELTAVTVAGSTLLAICVGLAGGQGVVARARSWRPGAD</sequence>
<feature type="transmembrane region" description="Helical" evidence="1">
    <location>
        <begin position="337"/>
        <end position="358"/>
    </location>
</feature>
<feature type="transmembrane region" description="Helical" evidence="1">
    <location>
        <begin position="411"/>
        <end position="433"/>
    </location>
</feature>
<accession>A0A143C182</accession>
<proteinExistence type="predicted"/>
<protein>
    <recommendedName>
        <fullName evidence="4">Permease</fullName>
    </recommendedName>
</protein>